<feature type="transmembrane region" description="Helical" evidence="1">
    <location>
        <begin position="25"/>
        <end position="46"/>
    </location>
</feature>
<feature type="transmembrane region" description="Helical" evidence="1">
    <location>
        <begin position="365"/>
        <end position="383"/>
    </location>
</feature>
<evidence type="ECO:0000256" key="1">
    <source>
        <dbReference type="SAM" id="Phobius"/>
    </source>
</evidence>
<dbReference type="Proteomes" id="UP000199708">
    <property type="component" value="Unassembled WGS sequence"/>
</dbReference>
<feature type="transmembrane region" description="Helical" evidence="1">
    <location>
        <begin position="108"/>
        <end position="130"/>
    </location>
</feature>
<dbReference type="EMBL" id="FNCK01000004">
    <property type="protein sequence ID" value="SDG21691.1"/>
    <property type="molecule type" value="Genomic_DNA"/>
</dbReference>
<dbReference type="InterPro" id="IPR010288">
    <property type="entry name" value="EcsB_ABC"/>
</dbReference>
<keyword evidence="3" id="KW-1185">Reference proteome</keyword>
<dbReference type="Pfam" id="PF05975">
    <property type="entry name" value="EcsB"/>
    <property type="match status" value="1"/>
</dbReference>
<organism evidence="2 3">
    <name type="scientific">Facklamia miroungae</name>
    <dbReference type="NCBI Taxonomy" id="120956"/>
    <lineage>
        <taxon>Bacteria</taxon>
        <taxon>Bacillati</taxon>
        <taxon>Bacillota</taxon>
        <taxon>Bacilli</taxon>
        <taxon>Lactobacillales</taxon>
        <taxon>Aerococcaceae</taxon>
        <taxon>Facklamia</taxon>
    </lineage>
</organism>
<reference evidence="2 3" key="1">
    <citation type="submission" date="2016-10" db="EMBL/GenBank/DDBJ databases">
        <authorList>
            <person name="de Groot N.N."/>
        </authorList>
    </citation>
    <scope>NUCLEOTIDE SEQUENCE [LARGE SCALE GENOMIC DNA]</scope>
    <source>
        <strain evidence="2 3">ATCC BAA-466</strain>
    </source>
</reference>
<feature type="transmembrane region" description="Helical" evidence="1">
    <location>
        <begin position="142"/>
        <end position="164"/>
    </location>
</feature>
<sequence>MANLNQLFNKRLHKLLKEVGKYGRLIFNDHFSIVLFVLLGFLALFYKDLLQRLSFNESPPFAWLIPFALALFFVLILNLGHPFWLNQEADRSYLFSRGKDWFKYWRKAFFYTASIQAGMTLLISFVMYPLVSITSNWNKGEGILFCVLLVFLKVLSIFNQYLNLYHQSNKYLDRASVKQINYIFGIFIGFSLYIKNPYHKILMLVATGLYLIVIHLRYRALVNNLIDFEYVIQQSQSNKSRFYKWISIFADVPHLRPEVKERKWLNPVIRVIQGKNPNRYSYFFARLITRHEAYSGIWLRITLFVLIIIFLLSNHWIVITLVGGLGFWLVLVQILPIFQFRSKMPFQQLYPLQDIKLKKEALQKMLLSILSMMMLVFLVFLLVKVGFSTTLLAALGGWLIIIFALVYVYVPFLLAKYEKDHQKTSL</sequence>
<protein>
    <submittedName>
        <fullName evidence="2">Predicted ABC-type exoprotein transport system, permease component</fullName>
    </submittedName>
</protein>
<feature type="transmembrane region" description="Helical" evidence="1">
    <location>
        <begin position="293"/>
        <end position="312"/>
    </location>
</feature>
<keyword evidence="1" id="KW-0472">Membrane</keyword>
<dbReference type="STRING" id="120956.SAMN05421791_1045"/>
<feature type="transmembrane region" description="Helical" evidence="1">
    <location>
        <begin position="200"/>
        <end position="218"/>
    </location>
</feature>
<dbReference type="PIRSF" id="PIRSF037259">
    <property type="entry name" value="EcsB_ABC"/>
    <property type="match status" value="1"/>
</dbReference>
<keyword evidence="1" id="KW-1133">Transmembrane helix</keyword>
<dbReference type="GO" id="GO:0016020">
    <property type="term" value="C:membrane"/>
    <property type="evidence" value="ECO:0007669"/>
    <property type="project" value="InterPro"/>
</dbReference>
<dbReference type="AlphaFoldDB" id="A0A1G7SFG0"/>
<feature type="transmembrane region" description="Helical" evidence="1">
    <location>
        <begin position="61"/>
        <end position="87"/>
    </location>
</feature>
<dbReference type="OrthoDB" id="2447941at2"/>
<name>A0A1G7SFG0_9LACT</name>
<feature type="transmembrane region" description="Helical" evidence="1">
    <location>
        <begin position="318"/>
        <end position="338"/>
    </location>
</feature>
<evidence type="ECO:0000313" key="3">
    <source>
        <dbReference type="Proteomes" id="UP000199708"/>
    </source>
</evidence>
<dbReference type="RefSeq" id="WP_090289701.1">
    <property type="nucleotide sequence ID" value="NZ_FNCK01000004.1"/>
</dbReference>
<gene>
    <name evidence="2" type="ORF">SAMN05421791_1045</name>
</gene>
<accession>A0A1G7SFG0</accession>
<feature type="transmembrane region" description="Helical" evidence="1">
    <location>
        <begin position="176"/>
        <end position="194"/>
    </location>
</feature>
<keyword evidence="1" id="KW-0812">Transmembrane</keyword>
<evidence type="ECO:0000313" key="2">
    <source>
        <dbReference type="EMBL" id="SDG21691.1"/>
    </source>
</evidence>
<proteinExistence type="predicted"/>
<feature type="transmembrane region" description="Helical" evidence="1">
    <location>
        <begin position="395"/>
        <end position="415"/>
    </location>
</feature>